<organism evidence="1 2">
    <name type="scientific">Tropilaelaps mercedesae</name>
    <dbReference type="NCBI Taxonomy" id="418985"/>
    <lineage>
        <taxon>Eukaryota</taxon>
        <taxon>Metazoa</taxon>
        <taxon>Ecdysozoa</taxon>
        <taxon>Arthropoda</taxon>
        <taxon>Chelicerata</taxon>
        <taxon>Arachnida</taxon>
        <taxon>Acari</taxon>
        <taxon>Parasitiformes</taxon>
        <taxon>Mesostigmata</taxon>
        <taxon>Gamasina</taxon>
        <taxon>Dermanyssoidea</taxon>
        <taxon>Laelapidae</taxon>
        <taxon>Tropilaelaps</taxon>
    </lineage>
</organism>
<name>A0A1V9XUF6_9ACAR</name>
<dbReference type="InParanoid" id="A0A1V9XUF6"/>
<dbReference type="OrthoDB" id="407355at2759"/>
<feature type="non-terminal residue" evidence="1">
    <location>
        <position position="162"/>
    </location>
</feature>
<proteinExistence type="predicted"/>
<keyword evidence="2" id="KW-1185">Reference proteome</keyword>
<gene>
    <name evidence="1" type="ORF">BIW11_07320</name>
</gene>
<dbReference type="AlphaFoldDB" id="A0A1V9XUF6"/>
<dbReference type="Proteomes" id="UP000192247">
    <property type="component" value="Unassembled WGS sequence"/>
</dbReference>
<comment type="caution">
    <text evidence="1">The sequence shown here is derived from an EMBL/GenBank/DDBJ whole genome shotgun (WGS) entry which is preliminary data.</text>
</comment>
<evidence type="ECO:0000313" key="1">
    <source>
        <dbReference type="EMBL" id="OQR77115.1"/>
    </source>
</evidence>
<protein>
    <submittedName>
        <fullName evidence="1">Ribosome-recycling factor</fullName>
    </submittedName>
</protein>
<reference evidence="1 2" key="1">
    <citation type="journal article" date="2017" name="Gigascience">
        <title>Draft genome of the honey bee ectoparasitic mite, Tropilaelaps mercedesae, is shaped by the parasitic life history.</title>
        <authorList>
            <person name="Dong X."/>
            <person name="Armstrong S.D."/>
            <person name="Xia D."/>
            <person name="Makepeace B.L."/>
            <person name="Darby A.C."/>
            <person name="Kadowaki T."/>
        </authorList>
    </citation>
    <scope>NUCLEOTIDE SEQUENCE [LARGE SCALE GENOMIC DNA]</scope>
    <source>
        <strain evidence="1">Wuxi-XJTLU</strain>
    </source>
</reference>
<accession>A0A1V9XUF6</accession>
<sequence>MFAVSRYAIRKSLNLILSGCECYNITNSCTAFKQLQPNEFPQQIGTPILVNSLRGYSKAKSRQGSTRHSSVRPKVELRDDELEGVLRVGPFRESLARLLQHLGDSYLKQLTTTNPSSNVGNIMVNFDGDQVQLCEVERKIAKEIQKNKEGQSEDLIYNAQQQ</sequence>
<evidence type="ECO:0000313" key="2">
    <source>
        <dbReference type="Proteomes" id="UP000192247"/>
    </source>
</evidence>
<dbReference type="EMBL" id="MNPL01003921">
    <property type="protein sequence ID" value="OQR77115.1"/>
    <property type="molecule type" value="Genomic_DNA"/>
</dbReference>